<proteinExistence type="predicted"/>
<dbReference type="GO" id="GO:0022857">
    <property type="term" value="F:transmembrane transporter activity"/>
    <property type="evidence" value="ECO:0007669"/>
    <property type="project" value="InterPro"/>
</dbReference>
<evidence type="ECO:0000313" key="7">
    <source>
        <dbReference type="EMBL" id="MDN6899656.1"/>
    </source>
</evidence>
<feature type="transmembrane region" description="Helical" evidence="6">
    <location>
        <begin position="212"/>
        <end position="233"/>
    </location>
</feature>
<dbReference type="EMBL" id="SDWY01000001">
    <property type="protein sequence ID" value="MDN6899656.1"/>
    <property type="molecule type" value="Genomic_DNA"/>
</dbReference>
<dbReference type="InterPro" id="IPR036259">
    <property type="entry name" value="MFS_trans_sf"/>
</dbReference>
<gene>
    <name evidence="7" type="ORF">EVC35_01370</name>
</gene>
<feature type="transmembrane region" description="Helical" evidence="6">
    <location>
        <begin position="34"/>
        <end position="51"/>
    </location>
</feature>
<feature type="transmembrane region" description="Helical" evidence="6">
    <location>
        <begin position="372"/>
        <end position="393"/>
    </location>
</feature>
<dbReference type="AlphaFoldDB" id="A0AAJ1R8F0"/>
<feature type="transmembrane region" description="Helical" evidence="6">
    <location>
        <begin position="405"/>
        <end position="431"/>
    </location>
</feature>
<dbReference type="Proteomes" id="UP001167919">
    <property type="component" value="Unassembled WGS sequence"/>
</dbReference>
<evidence type="ECO:0000313" key="8">
    <source>
        <dbReference type="Proteomes" id="UP001167919"/>
    </source>
</evidence>
<comment type="caution">
    <text evidence="7">The sequence shown here is derived from an EMBL/GenBank/DDBJ whole genome shotgun (WGS) entry which is preliminary data.</text>
</comment>
<dbReference type="SUPFAM" id="SSF103473">
    <property type="entry name" value="MFS general substrate transporter"/>
    <property type="match status" value="1"/>
</dbReference>
<accession>A0AAJ1R8F0</accession>
<keyword evidence="3 6" id="KW-0812">Transmembrane</keyword>
<dbReference type="GO" id="GO:0005886">
    <property type="term" value="C:plasma membrane"/>
    <property type="evidence" value="ECO:0007669"/>
    <property type="project" value="UniProtKB-SubCell"/>
</dbReference>
<feature type="transmembrane region" description="Helical" evidence="6">
    <location>
        <begin position="347"/>
        <end position="366"/>
    </location>
</feature>
<feature type="transmembrane region" description="Helical" evidence="6">
    <location>
        <begin position="179"/>
        <end position="200"/>
    </location>
</feature>
<feature type="transmembrane region" description="Helical" evidence="6">
    <location>
        <begin position="71"/>
        <end position="91"/>
    </location>
</feature>
<evidence type="ECO:0000256" key="3">
    <source>
        <dbReference type="ARBA" id="ARBA00022692"/>
    </source>
</evidence>
<keyword evidence="4 6" id="KW-1133">Transmembrane helix</keyword>
<organism evidence="7 8">
    <name type="scientific">Oenococcus sicerae</name>
    <dbReference type="NCBI Taxonomy" id="2203724"/>
    <lineage>
        <taxon>Bacteria</taxon>
        <taxon>Bacillati</taxon>
        <taxon>Bacillota</taxon>
        <taxon>Bacilli</taxon>
        <taxon>Lactobacillales</taxon>
        <taxon>Lactobacillaceae</taxon>
        <taxon>Oenococcus</taxon>
    </lineage>
</organism>
<evidence type="ECO:0000256" key="5">
    <source>
        <dbReference type="ARBA" id="ARBA00023136"/>
    </source>
</evidence>
<feature type="transmembrane region" description="Helical" evidence="6">
    <location>
        <begin position="317"/>
        <end position="335"/>
    </location>
</feature>
<evidence type="ECO:0000256" key="2">
    <source>
        <dbReference type="ARBA" id="ARBA00022448"/>
    </source>
</evidence>
<evidence type="ECO:0000256" key="4">
    <source>
        <dbReference type="ARBA" id="ARBA00022989"/>
    </source>
</evidence>
<protein>
    <submittedName>
        <fullName evidence="7">MFS transporter</fullName>
    </submittedName>
</protein>
<dbReference type="RefSeq" id="WP_301710913.1">
    <property type="nucleotide sequence ID" value="NZ_SDWY01000001.1"/>
</dbReference>
<dbReference type="PANTHER" id="PTHR19432:SF35">
    <property type="entry name" value="SOLUTE CARRIER FAMILY 45 MEMBER 3 ISOFORM X1"/>
    <property type="match status" value="1"/>
</dbReference>
<comment type="subcellular location">
    <subcellularLocation>
        <location evidence="1">Cell membrane</location>
        <topology evidence="1">Multi-pass membrane protein</topology>
    </subcellularLocation>
</comment>
<dbReference type="PANTHER" id="PTHR19432">
    <property type="entry name" value="SUGAR TRANSPORTER"/>
    <property type="match status" value="1"/>
</dbReference>
<dbReference type="Pfam" id="PF07690">
    <property type="entry name" value="MFS_1"/>
    <property type="match status" value="1"/>
</dbReference>
<reference evidence="7" key="1">
    <citation type="submission" date="2019-01" db="EMBL/GenBank/DDBJ databases">
        <title>Oenococcus sicerae UCMA17102.</title>
        <authorList>
            <person name="Cousin F.J."/>
            <person name="Le Guellec R."/>
            <person name="Cretenet M."/>
        </authorList>
    </citation>
    <scope>NUCLEOTIDE SEQUENCE</scope>
    <source>
        <strain evidence="7">UCMA17102</strain>
    </source>
</reference>
<feature type="transmembrane region" description="Helical" evidence="6">
    <location>
        <begin position="103"/>
        <end position="122"/>
    </location>
</feature>
<dbReference type="InterPro" id="IPR011701">
    <property type="entry name" value="MFS"/>
</dbReference>
<dbReference type="CDD" id="cd17313">
    <property type="entry name" value="MFS_SLC45_SUC"/>
    <property type="match status" value="1"/>
</dbReference>
<evidence type="ECO:0000256" key="6">
    <source>
        <dbReference type="SAM" id="Phobius"/>
    </source>
</evidence>
<name>A0AAJ1R8F0_9LACO</name>
<feature type="transmembrane region" description="Helical" evidence="6">
    <location>
        <begin position="128"/>
        <end position="149"/>
    </location>
</feature>
<keyword evidence="5 6" id="KW-0472">Membrane</keyword>
<feature type="transmembrane region" description="Helical" evidence="6">
    <location>
        <begin position="270"/>
        <end position="289"/>
    </location>
</feature>
<dbReference type="Gene3D" id="1.20.1250.20">
    <property type="entry name" value="MFS general substrate transporter like domains"/>
    <property type="match status" value="1"/>
</dbReference>
<keyword evidence="2" id="KW-0813">Transport</keyword>
<sequence length="467" mass="51737">MEKNLAVDKRKATTDKQVKHVDVDTNMPNLPVKTIFAITFGFLGINMAFSLQSSQMSRIFQTIGANPNSLGFFFIFPPLMGMFIQPLIGKYSDRTWNRFGRRMPYLLFAAPISALVLIMLPFSGSMGFGFGSLSAMLYAAFAVCFMDLFSNICMQPFKMIVGDMVNNKQKNFAWSWQQVFSNAGGILATTLPFIFTWFGMSNTANKGTVPDTVIWAYVVSAIILLVTSFWTVFNVKEYDPLHYAEYHNISAEDTKKSVSLLKLLRTVPKAFWTINLVQFFSWFAIMYSWTYTTGTLAKNIWHTSNPASAGYQSAGNWYGILTAILSVAGIVWGLIYAKAKANNRKQWYAFGLIAGAIGLCSMAFITNKWLTVIAFILFGIGYFSICTIPFTLLTSSLNGKNEGAYMGLFNIGICIPQIVASVLSFIIFPLTGDSQPIMMLIAGIALFFGALSVIAIKEGVAVSTVKK</sequence>
<feature type="transmembrane region" description="Helical" evidence="6">
    <location>
        <begin position="437"/>
        <end position="456"/>
    </location>
</feature>
<evidence type="ECO:0000256" key="1">
    <source>
        <dbReference type="ARBA" id="ARBA00004651"/>
    </source>
</evidence>